<evidence type="ECO:0000313" key="1">
    <source>
        <dbReference type="EMBL" id="QBK92073.1"/>
    </source>
</evidence>
<name>A0A481Z845_9VIRU</name>
<reference evidence="1" key="1">
    <citation type="journal article" date="2019" name="MBio">
        <title>Virus Genomes from Deep Sea Sediments Expand the Ocean Megavirome and Support Independent Origins of Viral Gigantism.</title>
        <authorList>
            <person name="Backstrom D."/>
            <person name="Yutin N."/>
            <person name="Jorgensen S.L."/>
            <person name="Dharamshi J."/>
            <person name="Homa F."/>
            <person name="Zaremba-Niedwiedzka K."/>
            <person name="Spang A."/>
            <person name="Wolf Y.I."/>
            <person name="Koonin E.V."/>
            <person name="Ettema T.J."/>
        </authorList>
    </citation>
    <scope>NUCLEOTIDE SEQUENCE</scope>
</reference>
<dbReference type="EMBL" id="MK500567">
    <property type="protein sequence ID" value="QBK92073.1"/>
    <property type="molecule type" value="Genomic_DNA"/>
</dbReference>
<gene>
    <name evidence="1" type="ORF">LCPAC304_04200</name>
</gene>
<sequence length="284" mass="33182">MFPFKHLSEHGRIRYVETNLEELQEYGKIYKGQRHVNPSRVREFLRVQRRYIAKEGFVHFPGVLTACQQIGEPKVILIDGQHRFSTMVKLSKSREYGDFPIILQIIRVDNEEELHQEFVNINKSVPVPGNILHPDQIVCSAISRLTSIYKKGFSDRVKMTRPRVPIDMLKDYLIERGVVEEKGIMSGAELVEYIVRTNEILRDRGVARLQKSIGRRDKVERARISKWYKEFEKGDCMHIGMYRPDQWGNWLRILMSIKQKTIKGKELESKTFLEGDEEEGTSGC</sequence>
<protein>
    <submittedName>
        <fullName evidence="1">DNA-sulfur modification-associated protein</fullName>
    </submittedName>
</protein>
<accession>A0A481Z845</accession>
<organism evidence="1">
    <name type="scientific">Pithovirus LCPAC304</name>
    <dbReference type="NCBI Taxonomy" id="2506594"/>
    <lineage>
        <taxon>Viruses</taxon>
        <taxon>Pithoviruses</taxon>
    </lineage>
</organism>
<proteinExistence type="predicted"/>